<reference evidence="7 8" key="2">
    <citation type="submission" date="2007-09" db="EMBL/GenBank/DDBJ databases">
        <title>Draft genome sequence of Clostridium bolteae (ATCC BAA-613).</title>
        <authorList>
            <person name="Sudarsanam P."/>
            <person name="Ley R."/>
            <person name="Guruge J."/>
            <person name="Turnbaugh P.J."/>
            <person name="Mahowald M."/>
            <person name="Liep D."/>
            <person name="Gordon J."/>
        </authorList>
    </citation>
    <scope>NUCLEOTIDE SEQUENCE [LARGE SCALE GENOMIC DNA]</scope>
    <source>
        <strain evidence="8">ATCC BAA-613 / DSM 15670 / CCUG 46953 / JCM 12243 / WAL 16351</strain>
    </source>
</reference>
<keyword evidence="5 6" id="KW-0472">Membrane</keyword>
<feature type="transmembrane region" description="Helical" evidence="6">
    <location>
        <begin position="274"/>
        <end position="292"/>
    </location>
</feature>
<feature type="transmembrane region" description="Helical" evidence="6">
    <location>
        <begin position="456"/>
        <end position="478"/>
    </location>
</feature>
<dbReference type="PANTHER" id="PTHR43652:SF2">
    <property type="entry name" value="BASIC AMINO ACID ANTIPORTER YFCC-RELATED"/>
    <property type="match status" value="1"/>
</dbReference>
<sequence length="480" mass="51571">MYMQKNKNVHTNGGTAATARKPIKIPHVYVIICAIILFVAVCTWFVPPGQFDTQTVEVEGVSRTLVIPGTFHTLEEKHPAGLVTILSSLHRGLVSGAEVTMLIFLVNGAFSMVLKTGAFNAFLGSLLRRFSSRAKLVIPVFFLTFAVLSSTFGMWNEYNGLIPVFMGLGVALGYDALAGFAILELGKGIGWSAATLNPFSVPVSQGIAGVPIFSGMGIRVVSFVIFSTLGIAYIFYYGQKVSKNPSKSLILGDKLDINFNREEIINTKTTKKQMWILLEILVSLIAIFYGSLKLGWGNAELAGIFVLMGIFAGTVSGWGPSKMAEEFLEGASSVVMGALVVGFAKAILVILQGAMIIDTIVFYASQVLQGMPPIIAAQGMLILQTLINFFIPSSTGQAATVIPILAPLGDLLGVSRQVTCLAFQFGDGFSNILWPTCSLAISIGISGIPMHKWWKFFMPLFGILYIAQALILSAAVLMGI</sequence>
<feature type="transmembrane region" description="Helical" evidence="6">
    <location>
        <begin position="195"/>
        <end position="214"/>
    </location>
</feature>
<dbReference type="InterPro" id="IPR051679">
    <property type="entry name" value="DASS-Related_Transporters"/>
</dbReference>
<evidence type="ECO:0000256" key="4">
    <source>
        <dbReference type="ARBA" id="ARBA00022989"/>
    </source>
</evidence>
<feature type="transmembrane region" description="Helical" evidence="6">
    <location>
        <begin position="161"/>
        <end position="183"/>
    </location>
</feature>
<evidence type="ECO:0000256" key="6">
    <source>
        <dbReference type="SAM" id="Phobius"/>
    </source>
</evidence>
<keyword evidence="2" id="KW-1003">Cell membrane</keyword>
<name>A8RH96_ENTBW</name>
<accession>A8RH96</accession>
<evidence type="ECO:0000256" key="1">
    <source>
        <dbReference type="ARBA" id="ARBA00004651"/>
    </source>
</evidence>
<dbReference type="PANTHER" id="PTHR43652">
    <property type="entry name" value="BASIC AMINO ACID ANTIPORTER YFCC-RELATED"/>
    <property type="match status" value="1"/>
</dbReference>
<dbReference type="eggNOG" id="COG1288">
    <property type="taxonomic scope" value="Bacteria"/>
</dbReference>
<dbReference type="PaxDb" id="411902-CLOBOL_00353"/>
<comment type="subcellular location">
    <subcellularLocation>
        <location evidence="1">Cell membrane</location>
        <topology evidence="1">Multi-pass membrane protein</topology>
    </subcellularLocation>
</comment>
<dbReference type="GO" id="GO:0005886">
    <property type="term" value="C:plasma membrane"/>
    <property type="evidence" value="ECO:0007669"/>
    <property type="project" value="UniProtKB-SubCell"/>
</dbReference>
<dbReference type="Proteomes" id="UP000005396">
    <property type="component" value="Unassembled WGS sequence"/>
</dbReference>
<keyword evidence="3 6" id="KW-0812">Transmembrane</keyword>
<comment type="caution">
    <text evidence="7">The sequence shown here is derived from an EMBL/GenBank/DDBJ whole genome shotgun (WGS) entry which is preliminary data.</text>
</comment>
<feature type="transmembrane region" description="Helical" evidence="6">
    <location>
        <begin position="298"/>
        <end position="319"/>
    </location>
</feature>
<protein>
    <recommendedName>
        <fullName evidence="9">YfcC family protein</fullName>
    </recommendedName>
</protein>
<feature type="transmembrane region" description="Helical" evidence="6">
    <location>
        <begin position="101"/>
        <end position="124"/>
    </location>
</feature>
<feature type="transmembrane region" description="Helical" evidence="6">
    <location>
        <begin position="220"/>
        <end position="238"/>
    </location>
</feature>
<proteinExistence type="predicted"/>
<dbReference type="AlphaFoldDB" id="A8RH96"/>
<organism evidence="7 8">
    <name type="scientific">Enterocloster bolteae (strain ATCC BAA-613 / DSM 15670 / CCUG 46953 / JCM 12243 / WAL 16351)</name>
    <name type="common">Clostridium bolteae</name>
    <dbReference type="NCBI Taxonomy" id="411902"/>
    <lineage>
        <taxon>Bacteria</taxon>
        <taxon>Bacillati</taxon>
        <taxon>Bacillota</taxon>
        <taxon>Clostridia</taxon>
        <taxon>Lachnospirales</taxon>
        <taxon>Lachnospiraceae</taxon>
        <taxon>Enterocloster</taxon>
    </lineage>
</organism>
<gene>
    <name evidence="7" type="ORF">CLOBOL_00353</name>
</gene>
<reference evidence="7 8" key="1">
    <citation type="submission" date="2007-08" db="EMBL/GenBank/DDBJ databases">
        <authorList>
            <person name="Fulton L."/>
            <person name="Clifton S."/>
            <person name="Fulton B."/>
            <person name="Xu J."/>
            <person name="Minx P."/>
            <person name="Pepin K.H."/>
            <person name="Johnson M."/>
            <person name="Thiruvilangam P."/>
            <person name="Bhonagiri V."/>
            <person name="Nash W.E."/>
            <person name="Mardis E.R."/>
            <person name="Wilson R.K."/>
        </authorList>
    </citation>
    <scope>NUCLEOTIDE SEQUENCE [LARGE SCALE GENOMIC DNA]</scope>
    <source>
        <strain evidence="8">ATCC BAA-613 / DSM 15670 / CCUG 46953 / JCM 12243 / WAL 16351</strain>
    </source>
</reference>
<feature type="transmembrane region" description="Helical" evidence="6">
    <location>
        <begin position="136"/>
        <end position="155"/>
    </location>
</feature>
<evidence type="ECO:0000313" key="8">
    <source>
        <dbReference type="Proteomes" id="UP000005396"/>
    </source>
</evidence>
<dbReference type="EMBL" id="ABCC02000002">
    <property type="protein sequence ID" value="EDP19515.1"/>
    <property type="molecule type" value="Genomic_DNA"/>
</dbReference>
<evidence type="ECO:0000256" key="5">
    <source>
        <dbReference type="ARBA" id="ARBA00023136"/>
    </source>
</evidence>
<evidence type="ECO:0000256" key="3">
    <source>
        <dbReference type="ARBA" id="ARBA00022692"/>
    </source>
</evidence>
<evidence type="ECO:0008006" key="9">
    <source>
        <dbReference type="Google" id="ProtNLM"/>
    </source>
</evidence>
<evidence type="ECO:0000256" key="2">
    <source>
        <dbReference type="ARBA" id="ARBA00022475"/>
    </source>
</evidence>
<keyword evidence="4 6" id="KW-1133">Transmembrane helix</keyword>
<dbReference type="Pfam" id="PF03606">
    <property type="entry name" value="DcuC"/>
    <property type="match status" value="1"/>
</dbReference>
<feature type="transmembrane region" description="Helical" evidence="6">
    <location>
        <begin position="28"/>
        <end position="46"/>
    </location>
</feature>
<evidence type="ECO:0000313" key="7">
    <source>
        <dbReference type="EMBL" id="EDP19515.1"/>
    </source>
</evidence>
<feature type="transmembrane region" description="Helical" evidence="6">
    <location>
        <begin position="331"/>
        <end position="364"/>
    </location>
</feature>
<feature type="transmembrane region" description="Helical" evidence="6">
    <location>
        <begin position="370"/>
        <end position="391"/>
    </location>
</feature>
<feature type="transmembrane region" description="Helical" evidence="6">
    <location>
        <begin position="432"/>
        <end position="450"/>
    </location>
</feature>
<dbReference type="HOGENOM" id="CLU_035307_0_1_9"/>
<dbReference type="InterPro" id="IPR018385">
    <property type="entry name" value="C4_dicarb_anaerob_car-like"/>
</dbReference>